<evidence type="ECO:0000259" key="1">
    <source>
        <dbReference type="Pfam" id="PF00078"/>
    </source>
</evidence>
<feature type="domain" description="Reverse transcriptase" evidence="1">
    <location>
        <begin position="91"/>
        <end position="161"/>
    </location>
</feature>
<comment type="caution">
    <text evidence="2">The sequence shown here is derived from an EMBL/GenBank/DDBJ whole genome shotgun (WGS) entry which is preliminary data.</text>
</comment>
<protein>
    <recommendedName>
        <fullName evidence="1">Reverse transcriptase domain-containing protein</fullName>
    </recommendedName>
</protein>
<dbReference type="PANTHER" id="PTHR24559">
    <property type="entry name" value="TRANSPOSON TY3-I GAG-POL POLYPROTEIN"/>
    <property type="match status" value="1"/>
</dbReference>
<dbReference type="InterPro" id="IPR000477">
    <property type="entry name" value="RT_dom"/>
</dbReference>
<gene>
    <name evidence="2" type="ORF">MERR_LOCUS11417</name>
</gene>
<dbReference type="PANTHER" id="PTHR24559:SF444">
    <property type="entry name" value="REVERSE TRANSCRIPTASE DOMAIN-CONTAINING PROTEIN"/>
    <property type="match status" value="1"/>
</dbReference>
<dbReference type="InterPro" id="IPR053134">
    <property type="entry name" value="RNA-dir_DNA_polymerase"/>
</dbReference>
<dbReference type="Gene3D" id="3.30.70.270">
    <property type="match status" value="1"/>
</dbReference>
<sequence>MGHKEHGGTWHMEAAQLDTQRKKGEAILKTSSTVYSTNRSSSSTRPAKLQLDRAEKSTVKPEKFHCVPKKGGITVIKNDKEELIPTRTIVGHRMCIDYRKLNSASRKDHFPLPFIDQMLERLANHPFYCFLDGYSGFFQIPIHPNDHEKTTFTCPYDLIEEMVEVFMDDFSVYGASFSSCLSNLCRVLQRCEETNLVLNWEKCHFMVQEGIVLGHKISEKGIELDRAKVDVMLQLPVPRL</sequence>
<dbReference type="OrthoDB" id="540517at2759"/>
<dbReference type="AlphaFoldDB" id="A0A6D2IC51"/>
<reference evidence="2" key="1">
    <citation type="submission" date="2020-01" db="EMBL/GenBank/DDBJ databases">
        <authorList>
            <person name="Mishra B."/>
        </authorList>
    </citation>
    <scope>NUCLEOTIDE SEQUENCE [LARGE SCALE GENOMIC DNA]</scope>
</reference>
<evidence type="ECO:0000313" key="2">
    <source>
        <dbReference type="EMBL" id="CAA7024182.1"/>
    </source>
</evidence>
<name>A0A6D2IC51_9BRAS</name>
<dbReference type="EMBL" id="CACVBM020000876">
    <property type="protein sequence ID" value="CAA7024182.1"/>
    <property type="molecule type" value="Genomic_DNA"/>
</dbReference>
<dbReference type="SUPFAM" id="SSF56672">
    <property type="entry name" value="DNA/RNA polymerases"/>
    <property type="match status" value="1"/>
</dbReference>
<dbReference type="InterPro" id="IPR043502">
    <property type="entry name" value="DNA/RNA_pol_sf"/>
</dbReference>
<dbReference type="InterPro" id="IPR043128">
    <property type="entry name" value="Rev_trsase/Diguanyl_cyclase"/>
</dbReference>
<evidence type="ECO:0000313" key="3">
    <source>
        <dbReference type="Proteomes" id="UP000467841"/>
    </source>
</evidence>
<proteinExistence type="predicted"/>
<dbReference type="Proteomes" id="UP000467841">
    <property type="component" value="Unassembled WGS sequence"/>
</dbReference>
<organism evidence="2 3">
    <name type="scientific">Microthlaspi erraticum</name>
    <dbReference type="NCBI Taxonomy" id="1685480"/>
    <lineage>
        <taxon>Eukaryota</taxon>
        <taxon>Viridiplantae</taxon>
        <taxon>Streptophyta</taxon>
        <taxon>Embryophyta</taxon>
        <taxon>Tracheophyta</taxon>
        <taxon>Spermatophyta</taxon>
        <taxon>Magnoliopsida</taxon>
        <taxon>eudicotyledons</taxon>
        <taxon>Gunneridae</taxon>
        <taxon>Pentapetalae</taxon>
        <taxon>rosids</taxon>
        <taxon>malvids</taxon>
        <taxon>Brassicales</taxon>
        <taxon>Brassicaceae</taxon>
        <taxon>Coluteocarpeae</taxon>
        <taxon>Microthlaspi</taxon>
    </lineage>
</organism>
<keyword evidence="3" id="KW-1185">Reference proteome</keyword>
<dbReference type="Pfam" id="PF00078">
    <property type="entry name" value="RVT_1"/>
    <property type="match status" value="1"/>
</dbReference>
<dbReference type="CDD" id="cd01647">
    <property type="entry name" value="RT_LTR"/>
    <property type="match status" value="1"/>
</dbReference>
<accession>A0A6D2IC51</accession>